<dbReference type="KEGG" id="bhg:I6G56_24980"/>
<evidence type="ECO:0000313" key="9">
    <source>
        <dbReference type="Proteomes" id="UP000594943"/>
    </source>
</evidence>
<evidence type="ECO:0000313" key="8">
    <source>
        <dbReference type="EMBL" id="QPS47658.1"/>
    </source>
</evidence>
<dbReference type="GO" id="GO:0015562">
    <property type="term" value="F:efflux transmembrane transporter activity"/>
    <property type="evidence" value="ECO:0007669"/>
    <property type="project" value="TreeGrafter"/>
</dbReference>
<gene>
    <name evidence="8" type="primary">macA</name>
    <name evidence="8" type="ORF">I6G56_24980</name>
</gene>
<sequence>MKKSQRRWIAAAAGIVVLVSLAALYQRFWSKDKAPHYLAANVARADLENAVLATGTLHAFKQVDVGAQVSGQLKSLKAKLGDKVKKDQWLAEIDPVISRNELRQAEANVENLVAQKRSTAAQLKQAELAFRRQQQMLPDDATSRQDYEAAAASLDVQRASLVALDAQIRAARIRIETARANLGYTRIVAPMDGEVVAIVTQEGQTVIAQQQAPVILKLAQLDTMTVKAQVSEADVIRIHPDQAAYFTILGEPDKRYYGKLRAIEPAPQNFLDTQSSLGGMGGGSSKTNAAVFYNALFEVPNPGHRLRISMTAQVNILLGTARNALNIPVAALGAKDKDGTYAVRVVGADDKVATRKVRTGINNNVKVEVLSGLAEGERVIIGDAAEPAGAGAAASDARN</sequence>
<feature type="domain" description="Multidrug resistance protein MdtA-like beta-barrel" evidence="6">
    <location>
        <begin position="223"/>
        <end position="269"/>
    </location>
</feature>
<dbReference type="Gene3D" id="2.40.50.100">
    <property type="match status" value="1"/>
</dbReference>
<evidence type="ECO:0000256" key="4">
    <source>
        <dbReference type="ARBA" id="ARBA00023054"/>
    </source>
</evidence>
<dbReference type="GO" id="GO:1990961">
    <property type="term" value="P:xenobiotic detoxification by transmembrane export across the plasma membrane"/>
    <property type="evidence" value="ECO:0007669"/>
    <property type="project" value="InterPro"/>
</dbReference>
<dbReference type="Gene3D" id="2.40.420.20">
    <property type="match status" value="1"/>
</dbReference>
<dbReference type="EMBL" id="CP065687">
    <property type="protein sequence ID" value="QPS47658.1"/>
    <property type="molecule type" value="Genomic_DNA"/>
</dbReference>
<comment type="similarity">
    <text evidence="2">Belongs to the membrane fusion protein (MFP) (TC 8.A.1) family.</text>
</comment>
<feature type="domain" description="Multidrug resistance protein MdtA-like barrel-sandwich hybrid" evidence="5">
    <location>
        <begin position="62"/>
        <end position="216"/>
    </location>
</feature>
<evidence type="ECO:0000259" key="6">
    <source>
        <dbReference type="Pfam" id="PF25944"/>
    </source>
</evidence>
<dbReference type="InterPro" id="IPR058623">
    <property type="entry name" value="MacA"/>
</dbReference>
<evidence type="ECO:0000259" key="7">
    <source>
        <dbReference type="Pfam" id="PF25967"/>
    </source>
</evidence>
<evidence type="ECO:0000256" key="3">
    <source>
        <dbReference type="ARBA" id="ARBA00022448"/>
    </source>
</evidence>
<organism evidence="8 9">
    <name type="scientific">Burkholderia humptydooensis</name>
    <dbReference type="NCBI Taxonomy" id="430531"/>
    <lineage>
        <taxon>Bacteria</taxon>
        <taxon>Pseudomonadati</taxon>
        <taxon>Pseudomonadota</taxon>
        <taxon>Betaproteobacteria</taxon>
        <taxon>Burkholderiales</taxon>
        <taxon>Burkholderiaceae</taxon>
        <taxon>Burkholderia</taxon>
        <taxon>pseudomallei group</taxon>
    </lineage>
</organism>
<dbReference type="InterPro" id="IPR058625">
    <property type="entry name" value="MdtA-like_BSH"/>
</dbReference>
<dbReference type="Pfam" id="PF25917">
    <property type="entry name" value="BSH_RND"/>
    <property type="match status" value="1"/>
</dbReference>
<dbReference type="Proteomes" id="UP000594943">
    <property type="component" value="Chromosome 2"/>
</dbReference>
<dbReference type="SUPFAM" id="SSF111369">
    <property type="entry name" value="HlyD-like secretion proteins"/>
    <property type="match status" value="1"/>
</dbReference>
<dbReference type="InterPro" id="IPR006143">
    <property type="entry name" value="RND_pump_MFP"/>
</dbReference>
<dbReference type="RefSeq" id="WP_006027714.1">
    <property type="nucleotide sequence ID" value="NZ_CP013382.1"/>
</dbReference>
<accession>A0A7T2U8N9</accession>
<dbReference type="NCBIfam" id="TIGR01730">
    <property type="entry name" value="RND_mfp"/>
    <property type="match status" value="1"/>
</dbReference>
<reference evidence="8 9" key="1">
    <citation type="submission" date="2020-12" db="EMBL/GenBank/DDBJ databases">
        <title>FDA dAtabase for Regulatory Grade micrObial Sequences (FDA-ARGOS): Supporting development and validation of Infectious Disease Dx tests.</title>
        <authorList>
            <person name="Nelson B."/>
            <person name="Plummer A."/>
            <person name="Tallon L."/>
            <person name="Sadzewicz L."/>
            <person name="Zhao X."/>
            <person name="Boylan J."/>
            <person name="Ott S."/>
            <person name="Bowen H."/>
            <person name="Vavikolanu K."/>
            <person name="Mehta A."/>
            <person name="Aluvathingal J."/>
            <person name="Nadendla S."/>
            <person name="Myers T."/>
            <person name="Yan Y."/>
            <person name="Sichtig H."/>
        </authorList>
    </citation>
    <scope>NUCLEOTIDE SEQUENCE [LARGE SCALE GENOMIC DNA]</scope>
    <source>
        <strain evidence="8 9">FDAARGOS_899</strain>
    </source>
</reference>
<dbReference type="Gene3D" id="2.40.30.170">
    <property type="match status" value="1"/>
</dbReference>
<proteinExistence type="inferred from homology"/>
<evidence type="ECO:0000256" key="1">
    <source>
        <dbReference type="ARBA" id="ARBA00004236"/>
    </source>
</evidence>
<name>A0A7U4PAU4_9BURK</name>
<dbReference type="GO" id="GO:0019898">
    <property type="term" value="C:extrinsic component of membrane"/>
    <property type="evidence" value="ECO:0007669"/>
    <property type="project" value="InterPro"/>
</dbReference>
<dbReference type="InterPro" id="IPR058627">
    <property type="entry name" value="MdtA-like_C"/>
</dbReference>
<feature type="domain" description="Multidrug resistance protein MdtA-like C-terminal permuted SH3" evidence="7">
    <location>
        <begin position="323"/>
        <end position="383"/>
    </location>
</feature>
<dbReference type="AlphaFoldDB" id="A0A7U4PAU4"/>
<dbReference type="Pfam" id="PF25944">
    <property type="entry name" value="Beta-barrel_RND"/>
    <property type="match status" value="1"/>
</dbReference>
<dbReference type="GO" id="GO:0030313">
    <property type="term" value="C:cell envelope"/>
    <property type="evidence" value="ECO:0007669"/>
    <property type="project" value="UniProtKB-SubCell"/>
</dbReference>
<dbReference type="PANTHER" id="PTHR30469">
    <property type="entry name" value="MULTIDRUG RESISTANCE PROTEIN MDTA"/>
    <property type="match status" value="1"/>
</dbReference>
<dbReference type="Gene3D" id="6.10.140.1990">
    <property type="match status" value="1"/>
</dbReference>
<dbReference type="NCBIfam" id="NF008606">
    <property type="entry name" value="PRK11578.1"/>
    <property type="match status" value="1"/>
</dbReference>
<keyword evidence="3" id="KW-0813">Transport</keyword>
<dbReference type="InterPro" id="IPR058626">
    <property type="entry name" value="MdtA-like_b-barrel"/>
</dbReference>
<accession>A0A7U4PAU4</accession>
<dbReference type="PANTHER" id="PTHR30469:SF33">
    <property type="entry name" value="SLR1207 PROTEIN"/>
    <property type="match status" value="1"/>
</dbReference>
<dbReference type="GO" id="GO:1990195">
    <property type="term" value="C:macrolide transmembrane transporter complex"/>
    <property type="evidence" value="ECO:0007669"/>
    <property type="project" value="InterPro"/>
</dbReference>
<evidence type="ECO:0000256" key="2">
    <source>
        <dbReference type="ARBA" id="ARBA00009477"/>
    </source>
</evidence>
<dbReference type="InterPro" id="IPR030190">
    <property type="entry name" value="MacA_alpha-hairpin_sf"/>
</dbReference>
<dbReference type="Pfam" id="PF25967">
    <property type="entry name" value="RND-MFP_C"/>
    <property type="match status" value="1"/>
</dbReference>
<comment type="subcellular location">
    <subcellularLocation>
        <location evidence="1">Cell membrane</location>
    </subcellularLocation>
</comment>
<evidence type="ECO:0000259" key="5">
    <source>
        <dbReference type="Pfam" id="PF25917"/>
    </source>
</evidence>
<protein>
    <submittedName>
        <fullName evidence="8">Macrolide transporter subunit MacA</fullName>
    </submittedName>
</protein>
<dbReference type="GO" id="GO:1990281">
    <property type="term" value="C:efflux pump complex"/>
    <property type="evidence" value="ECO:0007669"/>
    <property type="project" value="TreeGrafter"/>
</dbReference>
<keyword evidence="4" id="KW-0175">Coiled coil</keyword>